<dbReference type="OrthoDB" id="2758590at2759"/>
<protein>
    <submittedName>
        <fullName evidence="3">Uncharacterized protein</fullName>
    </submittedName>
</protein>
<sequence>MSSSNQPTVVIDDANLHYNTSRDAAQATPPSSAVSDSVAGAKTSPWNNTLVVVTTPTSFWYNVTGYSRVAVYGALIPPTSVGVTAWANYTIDGNYTAANITTSAKIITDFPLFTSVELDPNQQYNLTADIWASPDAPYLLDYVLAFSPPKPVPVSTSSTTSSTSSSTMTASSTESARATSAADLKIPHPVVFVGALAGVCALLLALLLVTCCCWCRARKSKPNKIEEPAAPEPPFPPRPTMTKSATLVSTKASRRGDSFYEPPLASSTTTLARASTLALASVPESAPPPVAGPGPTQAPRPPTTYAPENVQFAGPGASYHRSMTMPTQQHLQMSSPMVQEMPRQEGLQRSVSPYPHHLLPHAASMPRLHVGTRMPSGMSSPPAIQLPTPFELPPAGEILTPESPLHNPYDDLYGHMDNAPSGPAVTPEERFHIDTSHIGTNHNRTNHVNPSPSNIRAAPAQSQCVYPSTRSNQSGSE</sequence>
<dbReference type="AlphaFoldDB" id="A0A4Q9MTA5"/>
<keyword evidence="2" id="KW-1133">Transmembrane helix</keyword>
<name>A0A4Q9MTA5_9APHY</name>
<dbReference type="Proteomes" id="UP000292957">
    <property type="component" value="Unassembled WGS sequence"/>
</dbReference>
<feature type="region of interest" description="Disordered" evidence="1">
    <location>
        <begin position="278"/>
        <end position="319"/>
    </location>
</feature>
<feature type="compositionally biased region" description="Pro residues" evidence="1">
    <location>
        <begin position="285"/>
        <end position="304"/>
    </location>
</feature>
<evidence type="ECO:0000313" key="3">
    <source>
        <dbReference type="EMBL" id="TBU31120.1"/>
    </source>
</evidence>
<dbReference type="EMBL" id="ML143401">
    <property type="protein sequence ID" value="TBU31120.1"/>
    <property type="molecule type" value="Genomic_DNA"/>
</dbReference>
<organism evidence="3">
    <name type="scientific">Dichomitus squalens</name>
    <dbReference type="NCBI Taxonomy" id="114155"/>
    <lineage>
        <taxon>Eukaryota</taxon>
        <taxon>Fungi</taxon>
        <taxon>Dikarya</taxon>
        <taxon>Basidiomycota</taxon>
        <taxon>Agaricomycotina</taxon>
        <taxon>Agaricomycetes</taxon>
        <taxon>Polyporales</taxon>
        <taxon>Polyporaceae</taxon>
        <taxon>Dichomitus</taxon>
    </lineage>
</organism>
<keyword evidence="2" id="KW-0812">Transmembrane</keyword>
<proteinExistence type="predicted"/>
<feature type="transmembrane region" description="Helical" evidence="2">
    <location>
        <begin position="190"/>
        <end position="215"/>
    </location>
</feature>
<feature type="compositionally biased region" description="Polar residues" evidence="1">
    <location>
        <begin position="22"/>
        <end position="35"/>
    </location>
</feature>
<evidence type="ECO:0000256" key="1">
    <source>
        <dbReference type="SAM" id="MobiDB-lite"/>
    </source>
</evidence>
<gene>
    <name evidence="3" type="ORF">BD311DRAFT_657492</name>
</gene>
<evidence type="ECO:0000256" key="2">
    <source>
        <dbReference type="SAM" id="Phobius"/>
    </source>
</evidence>
<feature type="region of interest" description="Disordered" evidence="1">
    <location>
        <begin position="437"/>
        <end position="477"/>
    </location>
</feature>
<feature type="region of interest" description="Disordered" evidence="1">
    <location>
        <begin position="22"/>
        <end position="41"/>
    </location>
</feature>
<keyword evidence="2" id="KW-0472">Membrane</keyword>
<accession>A0A4Q9MTA5</accession>
<reference evidence="3" key="1">
    <citation type="submission" date="2019-01" db="EMBL/GenBank/DDBJ databases">
        <title>Draft genome sequences of three monokaryotic isolates of the white-rot basidiomycete fungus Dichomitus squalens.</title>
        <authorList>
            <consortium name="DOE Joint Genome Institute"/>
            <person name="Lopez S.C."/>
            <person name="Andreopoulos B."/>
            <person name="Pangilinan J."/>
            <person name="Lipzen A."/>
            <person name="Riley R."/>
            <person name="Ahrendt S."/>
            <person name="Ng V."/>
            <person name="Barry K."/>
            <person name="Daum C."/>
            <person name="Grigoriev I.V."/>
            <person name="Hilden K.S."/>
            <person name="Makela M.R."/>
            <person name="de Vries R.P."/>
        </authorList>
    </citation>
    <scope>NUCLEOTIDE SEQUENCE [LARGE SCALE GENOMIC DNA]</scope>
    <source>
        <strain evidence="3">OM18370.1</strain>
    </source>
</reference>